<accession>A0A6L6WKJ1</accession>
<comment type="caution">
    <text evidence="2">The sequence shown here is derived from an EMBL/GenBank/DDBJ whole genome shotgun (WGS) entry which is preliminary data.</text>
</comment>
<dbReference type="Gene3D" id="3.90.180.10">
    <property type="entry name" value="Medium-chain alcohol dehydrogenases, catalytic domain"/>
    <property type="match status" value="1"/>
</dbReference>
<proteinExistence type="predicted"/>
<dbReference type="Proteomes" id="UP000478892">
    <property type="component" value="Unassembled WGS sequence"/>
</dbReference>
<dbReference type="Gene3D" id="3.40.50.720">
    <property type="entry name" value="NAD(P)-binding Rossmann-like Domain"/>
    <property type="match status" value="1"/>
</dbReference>
<dbReference type="AlphaFoldDB" id="A0A6L6WKJ1"/>
<dbReference type="Pfam" id="PF08240">
    <property type="entry name" value="ADH_N"/>
    <property type="match status" value="1"/>
</dbReference>
<feature type="domain" description="Enoyl reductase (ER)" evidence="1">
    <location>
        <begin position="34"/>
        <end position="362"/>
    </location>
</feature>
<reference evidence="2 3" key="1">
    <citation type="submission" date="2019-12" db="EMBL/GenBank/DDBJ databases">
        <authorList>
            <person name="Zhang Y.-J."/>
        </authorList>
    </citation>
    <scope>NUCLEOTIDE SEQUENCE [LARGE SCALE GENOMIC DNA]</scope>
    <source>
        <strain evidence="2 3">CY05</strain>
    </source>
</reference>
<dbReference type="InterPro" id="IPR050700">
    <property type="entry name" value="YIM1/Zinc_Alcohol_DH_Fams"/>
</dbReference>
<dbReference type="InterPro" id="IPR036291">
    <property type="entry name" value="NAD(P)-bd_dom_sf"/>
</dbReference>
<dbReference type="GO" id="GO:0016491">
    <property type="term" value="F:oxidoreductase activity"/>
    <property type="evidence" value="ECO:0007669"/>
    <property type="project" value="InterPro"/>
</dbReference>
<dbReference type="Pfam" id="PF13602">
    <property type="entry name" value="ADH_zinc_N_2"/>
    <property type="match status" value="1"/>
</dbReference>
<dbReference type="SMART" id="SM00829">
    <property type="entry name" value="PKS_ER"/>
    <property type="match status" value="1"/>
</dbReference>
<sequence>MEDHIKPLVDAYNDAAEMQAVGMVNDPAIGQVARELQMLQVSTPRPVKREVTVKIAASSMHIDEIYAAQGTALGRFYGPKNVSQSNPARIGSCATGTIVGLGDGAENFKIGDNVIIIPSEYPQAGSWATYQCFDEKWIMHKPDQLSHLEAAAAVMAACVAWGAIGFAKVNAGDNCVVVGASGAIGVMVLQYLKSLNCRVTAVCSGASEEFVRSHGADQVVDYTQDDFGEVFSVGNDPVDAVFDCVGGRDIETSAFRCLKNSGTFVTVVGPRQYIGEEKLSWPAVLKVMSHIGWRMLVTRLATGPKYSFGAKFPRLVVDDAVEQLLEHNIRMPVSAAIPFEIDAIRDAVQKLVTHREKGRIVICFGSD</sequence>
<keyword evidence="3" id="KW-1185">Reference proteome</keyword>
<organism evidence="2 3">
    <name type="scientific">Parasedimentitalea huanghaiensis</name>
    <dbReference type="NCBI Taxonomy" id="2682100"/>
    <lineage>
        <taxon>Bacteria</taxon>
        <taxon>Pseudomonadati</taxon>
        <taxon>Pseudomonadota</taxon>
        <taxon>Alphaproteobacteria</taxon>
        <taxon>Rhodobacterales</taxon>
        <taxon>Paracoccaceae</taxon>
        <taxon>Parasedimentitalea</taxon>
    </lineage>
</organism>
<protein>
    <submittedName>
        <fullName evidence="2">Zinc-binding dehydrogenase</fullName>
    </submittedName>
</protein>
<evidence type="ECO:0000259" key="1">
    <source>
        <dbReference type="SMART" id="SM00829"/>
    </source>
</evidence>
<dbReference type="SUPFAM" id="SSF51735">
    <property type="entry name" value="NAD(P)-binding Rossmann-fold domains"/>
    <property type="match status" value="1"/>
</dbReference>
<dbReference type="PANTHER" id="PTHR11695:SF648">
    <property type="entry name" value="ZINC-BINDING OXIDOREDUCTASE"/>
    <property type="match status" value="1"/>
</dbReference>
<dbReference type="EMBL" id="WQLV01000005">
    <property type="protein sequence ID" value="MVO16252.1"/>
    <property type="molecule type" value="Genomic_DNA"/>
</dbReference>
<dbReference type="SUPFAM" id="SSF50129">
    <property type="entry name" value="GroES-like"/>
    <property type="match status" value="1"/>
</dbReference>
<evidence type="ECO:0000313" key="2">
    <source>
        <dbReference type="EMBL" id="MVO16252.1"/>
    </source>
</evidence>
<dbReference type="InterPro" id="IPR011032">
    <property type="entry name" value="GroES-like_sf"/>
</dbReference>
<dbReference type="PANTHER" id="PTHR11695">
    <property type="entry name" value="ALCOHOL DEHYDROGENASE RELATED"/>
    <property type="match status" value="1"/>
</dbReference>
<dbReference type="InterPro" id="IPR020843">
    <property type="entry name" value="ER"/>
</dbReference>
<evidence type="ECO:0000313" key="3">
    <source>
        <dbReference type="Proteomes" id="UP000478892"/>
    </source>
</evidence>
<dbReference type="InterPro" id="IPR013154">
    <property type="entry name" value="ADH-like_N"/>
</dbReference>
<name>A0A6L6WKJ1_9RHOB</name>
<dbReference type="RefSeq" id="WP_157022496.1">
    <property type="nucleotide sequence ID" value="NZ_WQLV01000005.1"/>
</dbReference>
<gene>
    <name evidence="2" type="ORF">GO984_10565</name>
</gene>